<feature type="repeat" description="RCC1" evidence="2">
    <location>
        <begin position="64"/>
        <end position="115"/>
    </location>
</feature>
<gene>
    <name evidence="3" type="ORF">KUTeg_023093</name>
</gene>
<dbReference type="PROSITE" id="PS00626">
    <property type="entry name" value="RCC1_2"/>
    <property type="match status" value="1"/>
</dbReference>
<sequence>MHRLNYKLEENSGNVYSWGRNDYGQLGRSCDGSYDHIPGLVTGLKNVASLSCGSEHNLALTDDGTLFSWGWNEHGICGTGDEINVKFPHKVAALKDYQFYHVGCGAGHSFAIGSDVT</sequence>
<comment type="caution">
    <text evidence="3">The sequence shown here is derived from an EMBL/GenBank/DDBJ whole genome shotgun (WGS) entry which is preliminary data.</text>
</comment>
<accession>A0ABQ9E0N5</accession>
<dbReference type="Pfam" id="PF00415">
    <property type="entry name" value="RCC1"/>
    <property type="match status" value="2"/>
</dbReference>
<protein>
    <submittedName>
        <fullName evidence="3">Uncharacterized protein</fullName>
    </submittedName>
</protein>
<evidence type="ECO:0000256" key="2">
    <source>
        <dbReference type="PROSITE-ProRule" id="PRU00235"/>
    </source>
</evidence>
<dbReference type="InterPro" id="IPR000408">
    <property type="entry name" value="Reg_chr_condens"/>
</dbReference>
<feature type="repeat" description="RCC1" evidence="2">
    <location>
        <begin position="13"/>
        <end position="63"/>
    </location>
</feature>
<evidence type="ECO:0000313" key="3">
    <source>
        <dbReference type="EMBL" id="KAJ8299033.1"/>
    </source>
</evidence>
<proteinExistence type="predicted"/>
<dbReference type="PANTHER" id="PTHR22870:SF466">
    <property type="entry name" value="ANKYRIN REPEAT-CONTAINING PROTEIN"/>
    <property type="match status" value="1"/>
</dbReference>
<dbReference type="PROSITE" id="PS50012">
    <property type="entry name" value="RCC1_3"/>
    <property type="match status" value="2"/>
</dbReference>
<name>A0ABQ9E0N5_TEGGR</name>
<keyword evidence="4" id="KW-1185">Reference proteome</keyword>
<dbReference type="PANTHER" id="PTHR22870">
    <property type="entry name" value="REGULATOR OF CHROMOSOME CONDENSATION"/>
    <property type="match status" value="1"/>
</dbReference>
<organism evidence="3 4">
    <name type="scientific">Tegillarca granosa</name>
    <name type="common">Malaysian cockle</name>
    <name type="synonym">Anadara granosa</name>
    <dbReference type="NCBI Taxonomy" id="220873"/>
    <lineage>
        <taxon>Eukaryota</taxon>
        <taxon>Metazoa</taxon>
        <taxon>Spiralia</taxon>
        <taxon>Lophotrochozoa</taxon>
        <taxon>Mollusca</taxon>
        <taxon>Bivalvia</taxon>
        <taxon>Autobranchia</taxon>
        <taxon>Pteriomorphia</taxon>
        <taxon>Arcoida</taxon>
        <taxon>Arcoidea</taxon>
        <taxon>Arcidae</taxon>
        <taxon>Tegillarca</taxon>
    </lineage>
</organism>
<dbReference type="Proteomes" id="UP001217089">
    <property type="component" value="Unassembled WGS sequence"/>
</dbReference>
<evidence type="ECO:0000256" key="1">
    <source>
        <dbReference type="ARBA" id="ARBA00022737"/>
    </source>
</evidence>
<dbReference type="EMBL" id="JARBDR010000921">
    <property type="protein sequence ID" value="KAJ8299033.1"/>
    <property type="molecule type" value="Genomic_DNA"/>
</dbReference>
<keyword evidence="1" id="KW-0677">Repeat</keyword>
<dbReference type="InterPro" id="IPR009091">
    <property type="entry name" value="RCC1/BLIP-II"/>
</dbReference>
<dbReference type="SUPFAM" id="SSF50985">
    <property type="entry name" value="RCC1/BLIP-II"/>
    <property type="match status" value="1"/>
</dbReference>
<dbReference type="InterPro" id="IPR051210">
    <property type="entry name" value="Ub_ligase/GEF_domain"/>
</dbReference>
<reference evidence="3 4" key="1">
    <citation type="submission" date="2022-12" db="EMBL/GenBank/DDBJ databases">
        <title>Chromosome-level genome of Tegillarca granosa.</title>
        <authorList>
            <person name="Kim J."/>
        </authorList>
    </citation>
    <scope>NUCLEOTIDE SEQUENCE [LARGE SCALE GENOMIC DNA]</scope>
    <source>
        <strain evidence="3">Teg-2019</strain>
        <tissue evidence="3">Adductor muscle</tissue>
    </source>
</reference>
<dbReference type="Gene3D" id="2.130.10.30">
    <property type="entry name" value="Regulator of chromosome condensation 1/beta-lactamase-inhibitor protein II"/>
    <property type="match status" value="1"/>
</dbReference>
<dbReference type="PRINTS" id="PR00633">
    <property type="entry name" value="RCCNDNSATION"/>
</dbReference>
<evidence type="ECO:0000313" key="4">
    <source>
        <dbReference type="Proteomes" id="UP001217089"/>
    </source>
</evidence>